<dbReference type="PANTHER" id="PTHR13720">
    <property type="entry name" value="WD-40 REPEAT PROTEIN"/>
    <property type="match status" value="1"/>
</dbReference>
<dbReference type="KEGG" id="tim:GMBLW1_43170"/>
<dbReference type="EMBL" id="LR593887">
    <property type="protein sequence ID" value="VTS07111.1"/>
    <property type="molecule type" value="Genomic_DNA"/>
</dbReference>
<dbReference type="InParanoid" id="A0A6C2YTR4"/>
<keyword evidence="2" id="KW-0677">Repeat</keyword>
<dbReference type="SUPFAM" id="SSF50978">
    <property type="entry name" value="WD40 repeat-like"/>
    <property type="match status" value="1"/>
</dbReference>
<dbReference type="PROSITE" id="PS50294">
    <property type="entry name" value="WD_REPEATS_REGION"/>
    <property type="match status" value="1"/>
</dbReference>
<keyword evidence="6" id="KW-1185">Reference proteome</keyword>
<name>A0A6C2YTR4_9BACT</name>
<evidence type="ECO:0000256" key="3">
    <source>
        <dbReference type="PROSITE-ProRule" id="PRU00221"/>
    </source>
</evidence>
<dbReference type="EMBL" id="LR586016">
    <property type="protein sequence ID" value="VIP04876.1"/>
    <property type="molecule type" value="Genomic_DNA"/>
</dbReference>
<accession>A0A6C2YTR4</accession>
<dbReference type="InterPro" id="IPR036322">
    <property type="entry name" value="WD40_repeat_dom_sf"/>
</dbReference>
<evidence type="ECO:0000313" key="6">
    <source>
        <dbReference type="Proteomes" id="UP000464378"/>
    </source>
</evidence>
<dbReference type="PANTHER" id="PTHR13720:SF33">
    <property type="entry name" value="HELP DOMAIN-CONTAINING PROTEIN"/>
    <property type="match status" value="1"/>
</dbReference>
<dbReference type="Gene3D" id="2.130.10.10">
    <property type="entry name" value="YVTN repeat-like/Quinoprotein amine dehydrogenase"/>
    <property type="match status" value="2"/>
</dbReference>
<dbReference type="InterPro" id="IPR001680">
    <property type="entry name" value="WD40_rpt"/>
</dbReference>
<feature type="repeat" description="WD" evidence="3">
    <location>
        <begin position="89"/>
        <end position="130"/>
    </location>
</feature>
<sequence>MNRLVVGLMASILGISGANPIHAQLPTFELIGGKDHKADAKHPDGGGGVRASCFSSSGSMIALAIATHKSDQYDLVLFSQQPFRSIARLSGHRRKITGVAFLHNDERLISLSEDGEIILWSLKTNQAKCKKTIPMGMGVPFAMTPDGSQIAVGDKAGNLVMLNTNDLKVTSTIPVSREPVIPLGFDPTGSQIIHFTLTGKIRSTNIGTKRSELYVHEKLKNAACGHLSADRFAIGFEEGAILVFDIGNIRNPALVIPVDSPVNCAISPKNDWLAVSHLDSTIQYVLIGKQTKFLSLRLESGPWPSSNLVFSPDGKSLLASSHFDPFAMYWTNIPTTWPIRKTPWGK</sequence>
<evidence type="ECO:0000256" key="1">
    <source>
        <dbReference type="ARBA" id="ARBA00022574"/>
    </source>
</evidence>
<gene>
    <name evidence="5" type="ORF">GMBLW1_43170</name>
</gene>
<feature type="chain" id="PRO_5036383946" evidence="4">
    <location>
        <begin position="24"/>
        <end position="346"/>
    </location>
</feature>
<dbReference type="Proteomes" id="UP000464378">
    <property type="component" value="Chromosome"/>
</dbReference>
<evidence type="ECO:0000256" key="4">
    <source>
        <dbReference type="SAM" id="SignalP"/>
    </source>
</evidence>
<dbReference type="RefSeq" id="WP_390821112.1">
    <property type="nucleotide sequence ID" value="NZ_LR593887.1"/>
</dbReference>
<evidence type="ECO:0000256" key="2">
    <source>
        <dbReference type="ARBA" id="ARBA00022737"/>
    </source>
</evidence>
<dbReference type="SMART" id="SM00320">
    <property type="entry name" value="WD40"/>
    <property type="match status" value="2"/>
</dbReference>
<dbReference type="PROSITE" id="PS50082">
    <property type="entry name" value="WD_REPEATS_2"/>
    <property type="match status" value="1"/>
</dbReference>
<dbReference type="InterPro" id="IPR015943">
    <property type="entry name" value="WD40/YVTN_repeat-like_dom_sf"/>
</dbReference>
<dbReference type="InterPro" id="IPR050630">
    <property type="entry name" value="WD_repeat_EMAP"/>
</dbReference>
<reference evidence="5" key="1">
    <citation type="submission" date="2019-04" db="EMBL/GenBank/DDBJ databases">
        <authorList>
            <consortium name="Science for Life Laboratories"/>
        </authorList>
    </citation>
    <scope>NUCLEOTIDE SEQUENCE</scope>
    <source>
        <strain evidence="5">MBLW1</strain>
    </source>
</reference>
<keyword evidence="4" id="KW-0732">Signal</keyword>
<dbReference type="AlphaFoldDB" id="A0A6C2YTR4"/>
<evidence type="ECO:0000313" key="5">
    <source>
        <dbReference type="EMBL" id="VIP04876.1"/>
    </source>
</evidence>
<feature type="signal peptide" evidence="4">
    <location>
        <begin position="1"/>
        <end position="23"/>
    </location>
</feature>
<protein>
    <submittedName>
        <fullName evidence="5">Uncharacterized protein</fullName>
    </submittedName>
</protein>
<keyword evidence="1 3" id="KW-0853">WD repeat</keyword>
<dbReference type="Pfam" id="PF00400">
    <property type="entry name" value="WD40"/>
    <property type="match status" value="1"/>
</dbReference>
<proteinExistence type="predicted"/>
<organism evidence="5">
    <name type="scientific">Tuwongella immobilis</name>
    <dbReference type="NCBI Taxonomy" id="692036"/>
    <lineage>
        <taxon>Bacteria</taxon>
        <taxon>Pseudomonadati</taxon>
        <taxon>Planctomycetota</taxon>
        <taxon>Planctomycetia</taxon>
        <taxon>Gemmatales</taxon>
        <taxon>Gemmataceae</taxon>
        <taxon>Tuwongella</taxon>
    </lineage>
</organism>